<sequence length="116" mass="12602">MADGTEVDDEDGLRGIKAEGVLYVTAQQGFSIKDFPEASTGEESDTTILLNSSCASLSSEEGAYSDLSTSTTTTEEQLHIPRELLPFAFRKCIENKEVPSPRDKRTVARAIADMIV</sequence>
<keyword evidence="2" id="KW-1185">Reference proteome</keyword>
<evidence type="ECO:0000313" key="1">
    <source>
        <dbReference type="EMBL" id="KAJ8050215.1"/>
    </source>
</evidence>
<proteinExistence type="predicted"/>
<evidence type="ECO:0000313" key="2">
    <source>
        <dbReference type="Proteomes" id="UP001152320"/>
    </source>
</evidence>
<accession>A0A9Q1CSF8</accession>
<protein>
    <submittedName>
        <fullName evidence="1">Uncharacterized protein</fullName>
    </submittedName>
</protein>
<reference evidence="1" key="1">
    <citation type="submission" date="2021-10" db="EMBL/GenBank/DDBJ databases">
        <title>Tropical sea cucumber genome reveals ecological adaptation and Cuvierian tubules defense mechanism.</title>
        <authorList>
            <person name="Chen T."/>
        </authorList>
    </citation>
    <scope>NUCLEOTIDE SEQUENCE</scope>
    <source>
        <strain evidence="1">Nanhai2018</strain>
        <tissue evidence="1">Muscle</tissue>
    </source>
</reference>
<dbReference type="EMBL" id="JAIZAY010000001">
    <property type="protein sequence ID" value="KAJ8050215.1"/>
    <property type="molecule type" value="Genomic_DNA"/>
</dbReference>
<dbReference type="Proteomes" id="UP001152320">
    <property type="component" value="Chromosome 1"/>
</dbReference>
<comment type="caution">
    <text evidence="1">The sequence shown here is derived from an EMBL/GenBank/DDBJ whole genome shotgun (WGS) entry which is preliminary data.</text>
</comment>
<dbReference type="AlphaFoldDB" id="A0A9Q1CSF8"/>
<gene>
    <name evidence="1" type="ORF">HOLleu_03328</name>
</gene>
<name>A0A9Q1CSF8_HOLLE</name>
<organism evidence="1 2">
    <name type="scientific">Holothuria leucospilota</name>
    <name type="common">Black long sea cucumber</name>
    <name type="synonym">Mertensiothuria leucospilota</name>
    <dbReference type="NCBI Taxonomy" id="206669"/>
    <lineage>
        <taxon>Eukaryota</taxon>
        <taxon>Metazoa</taxon>
        <taxon>Echinodermata</taxon>
        <taxon>Eleutherozoa</taxon>
        <taxon>Echinozoa</taxon>
        <taxon>Holothuroidea</taxon>
        <taxon>Aspidochirotacea</taxon>
        <taxon>Aspidochirotida</taxon>
        <taxon>Holothuriidae</taxon>
        <taxon>Holothuria</taxon>
    </lineage>
</organism>